<keyword evidence="4 8" id="KW-0812">Transmembrane</keyword>
<evidence type="ECO:0000256" key="1">
    <source>
        <dbReference type="ARBA" id="ARBA00004651"/>
    </source>
</evidence>
<sequence>MAKCLQAPLLQDITVNGVQPARFLSEAHYRQELAKYRRYDPSNWWDTLHLHASSFLLKPWLMLISFTIFLTKLCKDWNPELLPMVSLNPMVHTVMGSALSFIIVFRTNAAYSRWWEGRLLWGQVSNNIRSIACRAKPMMKSKADFETLISQLVSFAVILKNFVRNEPTRVEELGQLLQPHSLARYSKSANPPLEVMAACSVTVREGIKTDGRDAYMANASFQTLTSALDVMAQAVGGMERIKNTPTPYGYIATLRTFILLWLSTMPFTLIGPFGWVAPAAIALLSFLFLNLETMAMEIEQPFGDDRDDLPIEAYLLNIESACLDAIKQ</sequence>
<dbReference type="EMBL" id="JBGBPQ010000016">
    <property type="protein sequence ID" value="KAL1508762.1"/>
    <property type="molecule type" value="Genomic_DNA"/>
</dbReference>
<keyword evidence="5 8" id="KW-1133">Transmembrane helix</keyword>
<reference evidence="9 10" key="1">
    <citation type="journal article" date="2024" name="Science">
        <title>Giant polyketide synthase enzymes in the biosynthesis of giant marine polyether toxins.</title>
        <authorList>
            <person name="Fallon T.R."/>
            <person name="Shende V.V."/>
            <person name="Wierzbicki I.H."/>
            <person name="Pendleton A.L."/>
            <person name="Watervoot N.F."/>
            <person name="Auber R.P."/>
            <person name="Gonzalez D.J."/>
            <person name="Wisecaver J.H."/>
            <person name="Moore B.S."/>
        </authorList>
    </citation>
    <scope>NUCLEOTIDE SEQUENCE [LARGE SCALE GENOMIC DNA]</scope>
    <source>
        <strain evidence="9 10">12B1</strain>
    </source>
</reference>
<evidence type="ECO:0000256" key="5">
    <source>
        <dbReference type="ARBA" id="ARBA00022989"/>
    </source>
</evidence>
<name>A0AB34IXU5_PRYPA</name>
<dbReference type="GO" id="GO:0005886">
    <property type="term" value="C:plasma membrane"/>
    <property type="evidence" value="ECO:0007669"/>
    <property type="project" value="UniProtKB-SubCell"/>
</dbReference>
<evidence type="ECO:0000256" key="7">
    <source>
        <dbReference type="ARBA" id="ARBA00023136"/>
    </source>
</evidence>
<evidence type="ECO:0000256" key="2">
    <source>
        <dbReference type="ARBA" id="ARBA00022448"/>
    </source>
</evidence>
<protein>
    <recommendedName>
        <fullName evidence="11">Bestrophin homolog</fullName>
    </recommendedName>
</protein>
<keyword evidence="10" id="KW-1185">Reference proteome</keyword>
<dbReference type="PANTHER" id="PTHR33281:SF19">
    <property type="entry name" value="VOLTAGE-DEPENDENT ANION CHANNEL-FORMING PROTEIN YNEE"/>
    <property type="match status" value="1"/>
</dbReference>
<dbReference type="GO" id="GO:0005254">
    <property type="term" value="F:chloride channel activity"/>
    <property type="evidence" value="ECO:0007669"/>
    <property type="project" value="InterPro"/>
</dbReference>
<accession>A0AB34IXU5</accession>
<feature type="transmembrane region" description="Helical" evidence="8">
    <location>
        <begin position="273"/>
        <end position="291"/>
    </location>
</feature>
<evidence type="ECO:0000313" key="9">
    <source>
        <dbReference type="EMBL" id="KAL1508762.1"/>
    </source>
</evidence>
<comment type="caution">
    <text evidence="9">The sequence shown here is derived from an EMBL/GenBank/DDBJ whole genome shotgun (WGS) entry which is preliminary data.</text>
</comment>
<proteinExistence type="predicted"/>
<dbReference type="Pfam" id="PF25539">
    <property type="entry name" value="Bestrophin_2"/>
    <property type="match status" value="1"/>
</dbReference>
<evidence type="ECO:0000256" key="3">
    <source>
        <dbReference type="ARBA" id="ARBA00022475"/>
    </source>
</evidence>
<dbReference type="PANTHER" id="PTHR33281">
    <property type="entry name" value="UPF0187 PROTEIN YNEE"/>
    <property type="match status" value="1"/>
</dbReference>
<dbReference type="Proteomes" id="UP001515480">
    <property type="component" value="Unassembled WGS sequence"/>
</dbReference>
<gene>
    <name evidence="9" type="ORF">AB1Y20_004857</name>
</gene>
<dbReference type="AlphaFoldDB" id="A0AB34IXU5"/>
<keyword evidence="6" id="KW-0406">Ion transport</keyword>
<dbReference type="InterPro" id="IPR044669">
    <property type="entry name" value="YneE/VCCN1/2-like"/>
</dbReference>
<evidence type="ECO:0000256" key="6">
    <source>
        <dbReference type="ARBA" id="ARBA00023065"/>
    </source>
</evidence>
<evidence type="ECO:0008006" key="11">
    <source>
        <dbReference type="Google" id="ProtNLM"/>
    </source>
</evidence>
<organism evidence="9 10">
    <name type="scientific">Prymnesium parvum</name>
    <name type="common">Toxic golden alga</name>
    <dbReference type="NCBI Taxonomy" id="97485"/>
    <lineage>
        <taxon>Eukaryota</taxon>
        <taxon>Haptista</taxon>
        <taxon>Haptophyta</taxon>
        <taxon>Prymnesiophyceae</taxon>
        <taxon>Prymnesiales</taxon>
        <taxon>Prymnesiaceae</taxon>
        <taxon>Prymnesium</taxon>
    </lineage>
</organism>
<evidence type="ECO:0000256" key="4">
    <source>
        <dbReference type="ARBA" id="ARBA00022692"/>
    </source>
</evidence>
<comment type="subcellular location">
    <subcellularLocation>
        <location evidence="1">Cell membrane</location>
        <topology evidence="1">Multi-pass membrane protein</topology>
    </subcellularLocation>
</comment>
<evidence type="ECO:0000313" key="10">
    <source>
        <dbReference type="Proteomes" id="UP001515480"/>
    </source>
</evidence>
<evidence type="ECO:0000256" key="8">
    <source>
        <dbReference type="SAM" id="Phobius"/>
    </source>
</evidence>
<keyword evidence="2" id="KW-0813">Transport</keyword>
<keyword evidence="3" id="KW-1003">Cell membrane</keyword>
<keyword evidence="7 8" id="KW-0472">Membrane</keyword>